<sequence length="499" mass="51344">MKRVGDGPEDSTDPDAAAGADLGAKATTGALWLGLINLASKGSQIVVTVVLASLLTEGELGLVSVAASLITVAQVIQMMGVYDVIARTARDPHAMARTVAALSVGVSLAIAVVVIAAAPLLASALGAPDAAPLIVITAFSLPFSAFGGVQMAMMHRTLDFRRRMLPDAGSALIGATVTVVLAALGNGAYSLAVGMLCTAVLQPILGTVAGVRVAPGWDRGAAGEALRWIRVVGPAAVVSTILINVDYPLIARLLGPDDVGVYSLAYRVAWVPYIMIAVVLGAVAFPVYSSLFRAGDGAAVPAVVGRFTYATLLAAGGLYVLIACMAHGLVVLGMRWEESVPVLLALCVYGVSISLLCCWYEVIRAAGRTGLYLIFETVHLVLLVSMLFAFTGFGVVYAAVAQIVAAAVLLPAVLVVMARESLAPPWRTLGRAVLGLAVPGVVCAAVATAFRWAGINTGPAGWLGVIIEGLVLAATFAVVGYLANRAVCQEFLQSRKGAR</sequence>
<evidence type="ECO:0000256" key="2">
    <source>
        <dbReference type="ARBA" id="ARBA00007430"/>
    </source>
</evidence>
<dbReference type="PANTHER" id="PTHR30250">
    <property type="entry name" value="PST FAMILY PREDICTED COLANIC ACID TRANSPORTER"/>
    <property type="match status" value="1"/>
</dbReference>
<name>A0A857MGX6_9ACTN</name>
<reference evidence="7" key="1">
    <citation type="journal article" date="2021" name="Nat. Microbiol.">
        <title>Cocultivation of an ultrasmall environmental parasitic bacterium with lytic ability against bacteria associated with wastewater foams.</title>
        <authorList>
            <person name="Batinovic S."/>
            <person name="Rose J.J.A."/>
            <person name="Ratcliffe J."/>
            <person name="Seviour R.J."/>
            <person name="Petrovski S."/>
        </authorList>
    </citation>
    <scope>NUCLEOTIDE SEQUENCE</scope>
    <source>
        <strain evidence="7">CON44</strain>
    </source>
</reference>
<evidence type="ECO:0000256" key="3">
    <source>
        <dbReference type="ARBA" id="ARBA00022475"/>
    </source>
</evidence>
<gene>
    <name evidence="7" type="ORF">GII30_04165</name>
</gene>
<dbReference type="Pfam" id="PF13440">
    <property type="entry name" value="Polysacc_synt_3"/>
    <property type="match status" value="1"/>
</dbReference>
<dbReference type="GO" id="GO:0005886">
    <property type="term" value="C:plasma membrane"/>
    <property type="evidence" value="ECO:0007669"/>
    <property type="project" value="UniProtKB-SubCell"/>
</dbReference>
<evidence type="ECO:0000256" key="5">
    <source>
        <dbReference type="ARBA" id="ARBA00022989"/>
    </source>
</evidence>
<dbReference type="PANTHER" id="PTHR30250:SF10">
    <property type="entry name" value="LIPOPOLYSACCHARIDE BIOSYNTHESIS PROTEIN WZXC"/>
    <property type="match status" value="1"/>
</dbReference>
<dbReference type="AlphaFoldDB" id="A0A857MGX6"/>
<keyword evidence="4" id="KW-0812">Transmembrane</keyword>
<keyword evidence="5" id="KW-1133">Transmembrane helix</keyword>
<dbReference type="EMBL" id="CP045810">
    <property type="protein sequence ID" value="QHN41794.1"/>
    <property type="molecule type" value="Genomic_DNA"/>
</dbReference>
<protein>
    <submittedName>
        <fullName evidence="7">Oligosaccharide flippase family protein</fullName>
    </submittedName>
</protein>
<dbReference type="InterPro" id="IPR050833">
    <property type="entry name" value="Poly_Biosynth_Transport"/>
</dbReference>
<keyword evidence="6" id="KW-0472">Membrane</keyword>
<proteinExistence type="inferred from homology"/>
<evidence type="ECO:0000256" key="6">
    <source>
        <dbReference type="ARBA" id="ARBA00023136"/>
    </source>
</evidence>
<evidence type="ECO:0000256" key="4">
    <source>
        <dbReference type="ARBA" id="ARBA00022692"/>
    </source>
</evidence>
<comment type="similarity">
    <text evidence="2">Belongs to the polysaccharide synthase family.</text>
</comment>
<accession>A0A857MGX6</accession>
<organism evidence="7">
    <name type="scientific">Gordonia amarae</name>
    <dbReference type="NCBI Taxonomy" id="36821"/>
    <lineage>
        <taxon>Bacteria</taxon>
        <taxon>Bacillati</taxon>
        <taxon>Actinomycetota</taxon>
        <taxon>Actinomycetes</taxon>
        <taxon>Mycobacteriales</taxon>
        <taxon>Gordoniaceae</taxon>
        <taxon>Gordonia</taxon>
    </lineage>
</organism>
<evidence type="ECO:0000313" key="7">
    <source>
        <dbReference type="EMBL" id="QHN41794.1"/>
    </source>
</evidence>
<keyword evidence="3" id="KW-1003">Cell membrane</keyword>
<comment type="subcellular location">
    <subcellularLocation>
        <location evidence="1">Cell membrane</location>
        <topology evidence="1">Multi-pass membrane protein</topology>
    </subcellularLocation>
</comment>
<evidence type="ECO:0000256" key="1">
    <source>
        <dbReference type="ARBA" id="ARBA00004651"/>
    </source>
</evidence>